<proteinExistence type="predicted"/>
<evidence type="ECO:0000313" key="2">
    <source>
        <dbReference type="Proteomes" id="UP001500620"/>
    </source>
</evidence>
<comment type="caution">
    <text evidence="1">The sequence shown here is derived from an EMBL/GenBank/DDBJ whole genome shotgun (WGS) entry which is preliminary data.</text>
</comment>
<name>A0ABP8DP99_9ACTN</name>
<organism evidence="1 2">
    <name type="scientific">Dactylosporangium darangshiense</name>
    <dbReference type="NCBI Taxonomy" id="579108"/>
    <lineage>
        <taxon>Bacteria</taxon>
        <taxon>Bacillati</taxon>
        <taxon>Actinomycetota</taxon>
        <taxon>Actinomycetes</taxon>
        <taxon>Micromonosporales</taxon>
        <taxon>Micromonosporaceae</taxon>
        <taxon>Dactylosporangium</taxon>
    </lineage>
</organism>
<reference evidence="2" key="1">
    <citation type="journal article" date="2019" name="Int. J. Syst. Evol. Microbiol.">
        <title>The Global Catalogue of Microorganisms (GCM) 10K type strain sequencing project: providing services to taxonomists for standard genome sequencing and annotation.</title>
        <authorList>
            <consortium name="The Broad Institute Genomics Platform"/>
            <consortium name="The Broad Institute Genome Sequencing Center for Infectious Disease"/>
            <person name="Wu L."/>
            <person name="Ma J."/>
        </authorList>
    </citation>
    <scope>NUCLEOTIDE SEQUENCE [LARGE SCALE GENOMIC DNA]</scope>
    <source>
        <strain evidence="2">JCM 17441</strain>
    </source>
</reference>
<keyword evidence="2" id="KW-1185">Reference proteome</keyword>
<gene>
    <name evidence="1" type="ORF">GCM10022255_091490</name>
</gene>
<sequence>MRIAPRGAAAIPVAAAIVAEVEGEWAAHLGERRTAQLRQALTRLRDITDPYRDDDAAR</sequence>
<evidence type="ECO:0000313" key="1">
    <source>
        <dbReference type="EMBL" id="GAA4260920.1"/>
    </source>
</evidence>
<dbReference type="RefSeq" id="WP_345137822.1">
    <property type="nucleotide sequence ID" value="NZ_BAABAT010000043.1"/>
</dbReference>
<dbReference type="EMBL" id="BAABAT010000043">
    <property type="protein sequence ID" value="GAA4260920.1"/>
    <property type="molecule type" value="Genomic_DNA"/>
</dbReference>
<dbReference type="Proteomes" id="UP001500620">
    <property type="component" value="Unassembled WGS sequence"/>
</dbReference>
<accession>A0ABP8DP99</accession>
<protein>
    <submittedName>
        <fullName evidence="1">Uncharacterized protein</fullName>
    </submittedName>
</protein>